<evidence type="ECO:0000313" key="5">
    <source>
        <dbReference type="Proteomes" id="UP000260812"/>
    </source>
</evidence>
<dbReference type="PANTHER" id="PTHR46558:SF11">
    <property type="entry name" value="HTH-TYPE TRANSCRIPTIONAL REGULATOR XRE"/>
    <property type="match status" value="1"/>
</dbReference>
<evidence type="ECO:0000313" key="4">
    <source>
        <dbReference type="EMBL" id="RGE72720.1"/>
    </source>
</evidence>
<feature type="domain" description="HTH cro/C1-type" evidence="2">
    <location>
        <begin position="11"/>
        <end position="65"/>
    </location>
</feature>
<dbReference type="Gene3D" id="1.10.260.40">
    <property type="entry name" value="lambda repressor-like DNA-binding domains"/>
    <property type="match status" value="1"/>
</dbReference>
<dbReference type="InterPro" id="IPR010982">
    <property type="entry name" value="Lambda_DNA-bd_dom_sf"/>
</dbReference>
<dbReference type="InterPro" id="IPR001387">
    <property type="entry name" value="Cro/C1-type_HTH"/>
</dbReference>
<dbReference type="OrthoDB" id="9801008at2"/>
<dbReference type="RefSeq" id="WP_025491364.1">
    <property type="nucleotide sequence ID" value="NZ_JBKUNB010000012.1"/>
</dbReference>
<sequence>MFDLARVGKQIKKYRIAADMTQMELAEKMGISFQAVSSWERNETMPDISRMTELAELFHITVDELLDYQDKAKCVEMLMHPQEQEISVKELQELEGIVKPSDVRKYKIKIESFEDIIYLAPFVGREMITEMAGNHKELLTQVEMLILIAPFIERKLMDELVEENLGKFTSIQELVSIVPFISRKTASQAAQLFADQNLTLEDIVSIAPFVNRDIVDKMVIACQHNIKNMQDIIPLAPFVSRDMLQQILNR</sequence>
<reference evidence="4 6" key="1">
    <citation type="submission" date="2018-08" db="EMBL/GenBank/DDBJ databases">
        <title>A genome reference for cultivated species of the human gut microbiota.</title>
        <authorList>
            <person name="Zou Y."/>
            <person name="Xue W."/>
            <person name="Luo G."/>
        </authorList>
    </citation>
    <scope>NUCLEOTIDE SEQUENCE [LARGE SCALE GENOMIC DNA]</scope>
    <source>
        <strain evidence="4 6">AF26-4BH</strain>
        <strain evidence="3">TF05-5AC</strain>
    </source>
</reference>
<dbReference type="Proteomes" id="UP000260812">
    <property type="component" value="Unassembled WGS sequence"/>
</dbReference>
<protein>
    <submittedName>
        <fullName evidence="4">XRE family transcriptional regulator</fullName>
    </submittedName>
</protein>
<organism evidence="4 6">
    <name type="scientific">Eisenbergiella massiliensis</name>
    <dbReference type="NCBI Taxonomy" id="1720294"/>
    <lineage>
        <taxon>Bacteria</taxon>
        <taxon>Bacillati</taxon>
        <taxon>Bacillota</taxon>
        <taxon>Clostridia</taxon>
        <taxon>Lachnospirales</taxon>
        <taxon>Lachnospiraceae</taxon>
        <taxon>Eisenbergiella</taxon>
    </lineage>
</organism>
<evidence type="ECO:0000256" key="1">
    <source>
        <dbReference type="ARBA" id="ARBA00023125"/>
    </source>
</evidence>
<keyword evidence="5" id="KW-1185">Reference proteome</keyword>
<comment type="caution">
    <text evidence="4">The sequence shown here is derived from an EMBL/GenBank/DDBJ whole genome shotgun (WGS) entry which is preliminary data.</text>
</comment>
<dbReference type="EMBL" id="QVLV01000007">
    <property type="protein sequence ID" value="RGE60343.1"/>
    <property type="molecule type" value="Genomic_DNA"/>
</dbReference>
<dbReference type="GO" id="GO:0003677">
    <property type="term" value="F:DNA binding"/>
    <property type="evidence" value="ECO:0007669"/>
    <property type="project" value="UniProtKB-KW"/>
</dbReference>
<dbReference type="GeneID" id="97987613"/>
<evidence type="ECO:0000259" key="2">
    <source>
        <dbReference type="PROSITE" id="PS50943"/>
    </source>
</evidence>
<dbReference type="EMBL" id="QVLU01000005">
    <property type="protein sequence ID" value="RGE72720.1"/>
    <property type="molecule type" value="Genomic_DNA"/>
</dbReference>
<evidence type="ECO:0000313" key="6">
    <source>
        <dbReference type="Proteomes" id="UP000261166"/>
    </source>
</evidence>
<accession>A0A3E3J068</accession>
<dbReference type="PANTHER" id="PTHR46558">
    <property type="entry name" value="TRACRIPTIONAL REGULATORY PROTEIN-RELATED-RELATED"/>
    <property type="match status" value="1"/>
</dbReference>
<dbReference type="CDD" id="cd00093">
    <property type="entry name" value="HTH_XRE"/>
    <property type="match status" value="1"/>
</dbReference>
<dbReference type="Proteomes" id="UP000261166">
    <property type="component" value="Unassembled WGS sequence"/>
</dbReference>
<dbReference type="SMART" id="SM00530">
    <property type="entry name" value="HTH_XRE"/>
    <property type="match status" value="1"/>
</dbReference>
<name>A0A3E3J068_9FIRM</name>
<keyword evidence="1" id="KW-0238">DNA-binding</keyword>
<proteinExistence type="predicted"/>
<dbReference type="PROSITE" id="PS50943">
    <property type="entry name" value="HTH_CROC1"/>
    <property type="match status" value="1"/>
</dbReference>
<dbReference type="AlphaFoldDB" id="A0A3E3J068"/>
<dbReference type="SUPFAM" id="SSF47413">
    <property type="entry name" value="lambda repressor-like DNA-binding domains"/>
    <property type="match status" value="1"/>
</dbReference>
<evidence type="ECO:0000313" key="3">
    <source>
        <dbReference type="EMBL" id="RGE60343.1"/>
    </source>
</evidence>
<dbReference type="Pfam" id="PF01381">
    <property type="entry name" value="HTH_3"/>
    <property type="match status" value="1"/>
</dbReference>
<gene>
    <name evidence="4" type="ORF">DWY69_07525</name>
    <name evidence="3" type="ORF">DXC51_12185</name>
</gene>